<keyword evidence="2" id="KW-1185">Reference proteome</keyword>
<name>A0A6G1K6U1_9PLEO</name>
<organism evidence="1 2">
    <name type="scientific">Pleomassaria siparia CBS 279.74</name>
    <dbReference type="NCBI Taxonomy" id="1314801"/>
    <lineage>
        <taxon>Eukaryota</taxon>
        <taxon>Fungi</taxon>
        <taxon>Dikarya</taxon>
        <taxon>Ascomycota</taxon>
        <taxon>Pezizomycotina</taxon>
        <taxon>Dothideomycetes</taxon>
        <taxon>Pleosporomycetidae</taxon>
        <taxon>Pleosporales</taxon>
        <taxon>Pleomassariaceae</taxon>
        <taxon>Pleomassaria</taxon>
    </lineage>
</organism>
<evidence type="ECO:0000313" key="2">
    <source>
        <dbReference type="Proteomes" id="UP000799428"/>
    </source>
</evidence>
<dbReference type="EMBL" id="MU005772">
    <property type="protein sequence ID" value="KAF2708490.1"/>
    <property type="molecule type" value="Genomic_DNA"/>
</dbReference>
<reference evidence="1" key="1">
    <citation type="journal article" date="2020" name="Stud. Mycol.">
        <title>101 Dothideomycetes genomes: a test case for predicting lifestyles and emergence of pathogens.</title>
        <authorList>
            <person name="Haridas S."/>
            <person name="Albert R."/>
            <person name="Binder M."/>
            <person name="Bloem J."/>
            <person name="Labutti K."/>
            <person name="Salamov A."/>
            <person name="Andreopoulos B."/>
            <person name="Baker S."/>
            <person name="Barry K."/>
            <person name="Bills G."/>
            <person name="Bluhm B."/>
            <person name="Cannon C."/>
            <person name="Castanera R."/>
            <person name="Culley D."/>
            <person name="Daum C."/>
            <person name="Ezra D."/>
            <person name="Gonzalez J."/>
            <person name="Henrissat B."/>
            <person name="Kuo A."/>
            <person name="Liang C."/>
            <person name="Lipzen A."/>
            <person name="Lutzoni F."/>
            <person name="Magnuson J."/>
            <person name="Mondo S."/>
            <person name="Nolan M."/>
            <person name="Ohm R."/>
            <person name="Pangilinan J."/>
            <person name="Park H.-J."/>
            <person name="Ramirez L."/>
            <person name="Alfaro M."/>
            <person name="Sun H."/>
            <person name="Tritt A."/>
            <person name="Yoshinaga Y."/>
            <person name="Zwiers L.-H."/>
            <person name="Turgeon B."/>
            <person name="Goodwin S."/>
            <person name="Spatafora J."/>
            <person name="Crous P."/>
            <person name="Grigoriev I."/>
        </authorList>
    </citation>
    <scope>NUCLEOTIDE SEQUENCE</scope>
    <source>
        <strain evidence="1">CBS 279.74</strain>
    </source>
</reference>
<protein>
    <submittedName>
        <fullName evidence="1">Uncharacterized protein</fullName>
    </submittedName>
</protein>
<dbReference type="AlphaFoldDB" id="A0A6G1K6U1"/>
<sequence length="82" mass="9121">MPADTAPMVKFQDSLRNYRDHTTSSKGYDYYRSYCLHLIPGMFRSTGFFAGLVFTAGLPLGQKEYDGIKRGTGLAVYGNVTV</sequence>
<dbReference type="Proteomes" id="UP000799428">
    <property type="component" value="Unassembled WGS sequence"/>
</dbReference>
<proteinExistence type="predicted"/>
<evidence type="ECO:0000313" key="1">
    <source>
        <dbReference type="EMBL" id="KAF2708490.1"/>
    </source>
</evidence>
<accession>A0A6G1K6U1</accession>
<gene>
    <name evidence="1" type="ORF">K504DRAFT_503651</name>
</gene>